<dbReference type="InterPro" id="IPR011990">
    <property type="entry name" value="TPR-like_helical_dom_sf"/>
</dbReference>
<evidence type="ECO:0000256" key="3">
    <source>
        <dbReference type="SAM" id="Coils"/>
    </source>
</evidence>
<keyword evidence="3" id="KW-0175">Coiled coil</keyword>
<dbReference type="SMART" id="SM00028">
    <property type="entry name" value="TPR"/>
    <property type="match status" value="3"/>
</dbReference>
<dbReference type="NCBIfam" id="TIGR00254">
    <property type="entry name" value="GGDEF"/>
    <property type="match status" value="1"/>
</dbReference>
<dbReference type="Proteomes" id="UP001172778">
    <property type="component" value="Unassembled WGS sequence"/>
</dbReference>
<keyword evidence="5" id="KW-0548">Nucleotidyltransferase</keyword>
<dbReference type="PANTHER" id="PTHR45138">
    <property type="entry name" value="REGULATORY COMPONENTS OF SENSORY TRANSDUCTION SYSTEM"/>
    <property type="match status" value="1"/>
</dbReference>
<name>A0ABT7DU09_9NEIS</name>
<dbReference type="InterPro" id="IPR050469">
    <property type="entry name" value="Diguanylate_Cyclase"/>
</dbReference>
<dbReference type="Gene3D" id="1.25.40.10">
    <property type="entry name" value="Tetratricopeptide repeat domain"/>
    <property type="match status" value="1"/>
</dbReference>
<dbReference type="EMBL" id="JARRAF010000004">
    <property type="protein sequence ID" value="MDK2123294.1"/>
    <property type="molecule type" value="Genomic_DNA"/>
</dbReference>
<evidence type="ECO:0000313" key="5">
    <source>
        <dbReference type="EMBL" id="MDK2123294.1"/>
    </source>
</evidence>
<organism evidence="5 6">
    <name type="scientific">Parachitinimonas caeni</name>
    <dbReference type="NCBI Taxonomy" id="3031301"/>
    <lineage>
        <taxon>Bacteria</taxon>
        <taxon>Pseudomonadati</taxon>
        <taxon>Pseudomonadota</taxon>
        <taxon>Betaproteobacteria</taxon>
        <taxon>Neisseriales</taxon>
        <taxon>Chitinibacteraceae</taxon>
        <taxon>Parachitinimonas</taxon>
    </lineage>
</organism>
<dbReference type="Gene3D" id="3.30.70.270">
    <property type="match status" value="1"/>
</dbReference>
<evidence type="ECO:0000256" key="1">
    <source>
        <dbReference type="ARBA" id="ARBA00012528"/>
    </source>
</evidence>
<keyword evidence="5" id="KW-0808">Transferase</keyword>
<feature type="coiled-coil region" evidence="3">
    <location>
        <begin position="353"/>
        <end position="411"/>
    </location>
</feature>
<evidence type="ECO:0000256" key="2">
    <source>
        <dbReference type="ARBA" id="ARBA00034247"/>
    </source>
</evidence>
<protein>
    <recommendedName>
        <fullName evidence="1">diguanylate cyclase</fullName>
        <ecNumber evidence="1">2.7.7.65</ecNumber>
    </recommendedName>
</protein>
<accession>A0ABT7DU09</accession>
<dbReference type="PANTHER" id="PTHR45138:SF9">
    <property type="entry name" value="DIGUANYLATE CYCLASE DGCM-RELATED"/>
    <property type="match status" value="1"/>
</dbReference>
<sequence length="583" mass="64026">MSGRSWPQNLIHAWDSVLLEPGRTSSWLDGAVGLMPGVCSLIRARWQIIHGELNLAERELAEARLRLASIGDALSLSIAQILGAAIRLRRQDAIGARVEFLSVLNAACDADQPWPLAYARSGLADALAIEGDLEGALRYALEALDVLEACDDLAYRPVVHNKLGQYLVSYGLFDEAQSMFEAACQLCQRFPDHVMRVVALANLAICHCRMGDIARAESLLAEFYPLQPERINAYHQANVTLTTSKVLALLGRADEAMQLAAGLDDLIEPLNRQGFEAHKSYLRTLLAFRTGQTQQAKLWLAEAESRLAGASSDLPVTLYELASQLAEVTDGAAAALGYLKRMLAAETAQAERARQARARWLRLERELKAAKLERAVAQHDQGLAADTQRKLADERERLARHIVEVEDLQCQLRLQAVVDPLTGLYNRRYCDDALPRELMAARNDGLPLAVAMIDLDFFKLINDQHGHQAGDAALVFLARFLRERLRGDDVACRVGGEEFCLILRGSDGPQAVARLADILHELLKTRCPPASLLLSYSAGVAAYPADGCRADVLLRCADRALYTAKRAGRQLVIGYSADLELPA</sequence>
<dbReference type="EC" id="2.7.7.65" evidence="1"/>
<gene>
    <name evidence="5" type="ORF">PZA18_04420</name>
</gene>
<dbReference type="Pfam" id="PF00990">
    <property type="entry name" value="GGDEF"/>
    <property type="match status" value="1"/>
</dbReference>
<keyword evidence="6" id="KW-1185">Reference proteome</keyword>
<evidence type="ECO:0000313" key="6">
    <source>
        <dbReference type="Proteomes" id="UP001172778"/>
    </source>
</evidence>
<dbReference type="SUPFAM" id="SSF48452">
    <property type="entry name" value="TPR-like"/>
    <property type="match status" value="1"/>
</dbReference>
<dbReference type="CDD" id="cd01949">
    <property type="entry name" value="GGDEF"/>
    <property type="match status" value="1"/>
</dbReference>
<evidence type="ECO:0000259" key="4">
    <source>
        <dbReference type="PROSITE" id="PS50887"/>
    </source>
</evidence>
<dbReference type="InterPro" id="IPR043128">
    <property type="entry name" value="Rev_trsase/Diguanyl_cyclase"/>
</dbReference>
<dbReference type="PROSITE" id="PS50887">
    <property type="entry name" value="GGDEF"/>
    <property type="match status" value="1"/>
</dbReference>
<dbReference type="InterPro" id="IPR029787">
    <property type="entry name" value="Nucleotide_cyclase"/>
</dbReference>
<dbReference type="InterPro" id="IPR000160">
    <property type="entry name" value="GGDEF_dom"/>
</dbReference>
<reference evidence="5" key="1">
    <citation type="submission" date="2023-03" db="EMBL/GenBank/DDBJ databases">
        <title>Chitinimonas shenzhenensis gen. nov., sp. nov., a novel member of family Burkholderiaceae isolated from activated sludge collected in Shen Zhen, China.</title>
        <authorList>
            <person name="Wang X."/>
        </authorList>
    </citation>
    <scope>NUCLEOTIDE SEQUENCE</scope>
    <source>
        <strain evidence="5">DQS-5</strain>
    </source>
</reference>
<feature type="domain" description="GGDEF" evidence="4">
    <location>
        <begin position="446"/>
        <end position="577"/>
    </location>
</feature>
<dbReference type="InterPro" id="IPR019734">
    <property type="entry name" value="TPR_rpt"/>
</dbReference>
<comment type="caution">
    <text evidence="5">The sequence shown here is derived from an EMBL/GenBank/DDBJ whole genome shotgun (WGS) entry which is preliminary data.</text>
</comment>
<dbReference type="SUPFAM" id="SSF55073">
    <property type="entry name" value="Nucleotide cyclase"/>
    <property type="match status" value="1"/>
</dbReference>
<dbReference type="SMART" id="SM00267">
    <property type="entry name" value="GGDEF"/>
    <property type="match status" value="1"/>
</dbReference>
<comment type="catalytic activity">
    <reaction evidence="2">
        <text>2 GTP = 3',3'-c-di-GMP + 2 diphosphate</text>
        <dbReference type="Rhea" id="RHEA:24898"/>
        <dbReference type="ChEBI" id="CHEBI:33019"/>
        <dbReference type="ChEBI" id="CHEBI:37565"/>
        <dbReference type="ChEBI" id="CHEBI:58805"/>
        <dbReference type="EC" id="2.7.7.65"/>
    </reaction>
</comment>
<dbReference type="RefSeq" id="WP_284099588.1">
    <property type="nucleotide sequence ID" value="NZ_JARRAF010000004.1"/>
</dbReference>
<proteinExistence type="predicted"/>
<dbReference type="Pfam" id="PF13424">
    <property type="entry name" value="TPR_12"/>
    <property type="match status" value="1"/>
</dbReference>
<dbReference type="GO" id="GO:0052621">
    <property type="term" value="F:diguanylate cyclase activity"/>
    <property type="evidence" value="ECO:0007669"/>
    <property type="project" value="UniProtKB-EC"/>
</dbReference>